<keyword evidence="8" id="KW-0460">Magnesium</keyword>
<dbReference type="Pfam" id="PF14815">
    <property type="entry name" value="NUDIX_4"/>
    <property type="match status" value="1"/>
</dbReference>
<evidence type="ECO:0000313" key="13">
    <source>
        <dbReference type="EMBL" id="MBD2346508.1"/>
    </source>
</evidence>
<dbReference type="PANTHER" id="PTHR47707">
    <property type="entry name" value="8-OXO-DGTP DIPHOSPHATASE"/>
    <property type="match status" value="1"/>
</dbReference>
<dbReference type="InterPro" id="IPR029119">
    <property type="entry name" value="MutY_C"/>
</dbReference>
<evidence type="ECO:0000313" key="14">
    <source>
        <dbReference type="Proteomes" id="UP000607281"/>
    </source>
</evidence>
<keyword evidence="5" id="KW-0479">Metal-binding</keyword>
<dbReference type="Gene3D" id="3.90.79.10">
    <property type="entry name" value="Nucleoside Triphosphate Pyrophosphohydrolase"/>
    <property type="match status" value="1"/>
</dbReference>
<evidence type="ECO:0000256" key="9">
    <source>
        <dbReference type="ARBA" id="ARBA00023204"/>
    </source>
</evidence>
<dbReference type="InterPro" id="IPR020084">
    <property type="entry name" value="NUDIX_hydrolase_CS"/>
</dbReference>
<dbReference type="PROSITE" id="PS00893">
    <property type="entry name" value="NUDIX_BOX"/>
    <property type="match status" value="1"/>
</dbReference>
<evidence type="ECO:0000256" key="6">
    <source>
        <dbReference type="ARBA" id="ARBA00022763"/>
    </source>
</evidence>
<evidence type="ECO:0000259" key="12">
    <source>
        <dbReference type="PROSITE" id="PS51462"/>
    </source>
</evidence>
<comment type="catalytic activity">
    <reaction evidence="10">
        <text>8-oxo-dGTP + H2O = 8-oxo-dGMP + diphosphate + H(+)</text>
        <dbReference type="Rhea" id="RHEA:31575"/>
        <dbReference type="ChEBI" id="CHEBI:15377"/>
        <dbReference type="ChEBI" id="CHEBI:15378"/>
        <dbReference type="ChEBI" id="CHEBI:33019"/>
        <dbReference type="ChEBI" id="CHEBI:63224"/>
        <dbReference type="ChEBI" id="CHEBI:77896"/>
        <dbReference type="EC" id="3.6.1.55"/>
    </reaction>
</comment>
<dbReference type="InterPro" id="IPR003561">
    <property type="entry name" value="Mutator_MutT"/>
</dbReference>
<dbReference type="RefSeq" id="WP_190408925.1">
    <property type="nucleotide sequence ID" value="NZ_JACJRF010000046.1"/>
</dbReference>
<keyword evidence="9" id="KW-0234">DNA repair</keyword>
<comment type="caution">
    <text evidence="13">The sequence shown here is derived from an EMBL/GenBank/DDBJ whole genome shotgun (WGS) entry which is preliminary data.</text>
</comment>
<comment type="cofactor">
    <cofactor evidence="1">
        <name>Mg(2+)</name>
        <dbReference type="ChEBI" id="CHEBI:18420"/>
    </cofactor>
</comment>
<comment type="similarity">
    <text evidence="2">Belongs to the Nudix hydrolase family.</text>
</comment>
<dbReference type="PROSITE" id="PS51462">
    <property type="entry name" value="NUDIX"/>
    <property type="match status" value="1"/>
</dbReference>
<dbReference type="SUPFAM" id="SSF55811">
    <property type="entry name" value="Nudix"/>
    <property type="match status" value="1"/>
</dbReference>
<dbReference type="InterPro" id="IPR015797">
    <property type="entry name" value="NUDIX_hydrolase-like_dom_sf"/>
</dbReference>
<dbReference type="InterPro" id="IPR047127">
    <property type="entry name" value="MutT-like"/>
</dbReference>
<sequence length="147" mass="16783">MNTITTPPHKIIGVAVIWNDQQQILIDRRRPEGVMGGLWEFPGGKIEPGETVEECIQREIYEELGIYIEVGELLITIDHTYTHLRVTLTVHHCRLLKGIPQPLECDEVRWVNLDELEQFTFPEANTEIIAALKGVERRSRGAEGKKS</sequence>
<evidence type="ECO:0000256" key="11">
    <source>
        <dbReference type="ARBA" id="ARBA00038905"/>
    </source>
</evidence>
<dbReference type="InterPro" id="IPR020476">
    <property type="entry name" value="Nudix_hydrolase"/>
</dbReference>
<keyword evidence="14" id="KW-1185">Reference proteome</keyword>
<evidence type="ECO:0000256" key="8">
    <source>
        <dbReference type="ARBA" id="ARBA00022842"/>
    </source>
</evidence>
<evidence type="ECO:0000256" key="1">
    <source>
        <dbReference type="ARBA" id="ARBA00001946"/>
    </source>
</evidence>
<evidence type="ECO:0000256" key="7">
    <source>
        <dbReference type="ARBA" id="ARBA00022801"/>
    </source>
</evidence>
<evidence type="ECO:0000256" key="10">
    <source>
        <dbReference type="ARBA" id="ARBA00035861"/>
    </source>
</evidence>
<evidence type="ECO:0000256" key="5">
    <source>
        <dbReference type="ARBA" id="ARBA00022723"/>
    </source>
</evidence>
<dbReference type="InterPro" id="IPR000086">
    <property type="entry name" value="NUDIX_hydrolase_dom"/>
</dbReference>
<reference evidence="13 14" key="1">
    <citation type="journal article" date="2020" name="ISME J.">
        <title>Comparative genomics reveals insights into cyanobacterial evolution and habitat adaptation.</title>
        <authorList>
            <person name="Chen M.Y."/>
            <person name="Teng W.K."/>
            <person name="Zhao L."/>
            <person name="Hu C.X."/>
            <person name="Zhou Y.K."/>
            <person name="Han B.P."/>
            <person name="Song L.R."/>
            <person name="Shu W.S."/>
        </authorList>
    </citation>
    <scope>NUCLEOTIDE SEQUENCE [LARGE SCALE GENOMIC DNA]</scope>
    <source>
        <strain evidence="13 14">FACHB-260</strain>
    </source>
</reference>
<dbReference type="PRINTS" id="PR00502">
    <property type="entry name" value="NUDIXFAMILY"/>
</dbReference>
<dbReference type="NCBIfam" id="TIGR00586">
    <property type="entry name" value="mutt"/>
    <property type="match status" value="1"/>
</dbReference>
<dbReference type="Proteomes" id="UP000607281">
    <property type="component" value="Unassembled WGS sequence"/>
</dbReference>
<feature type="domain" description="Nudix hydrolase" evidence="12">
    <location>
        <begin position="7"/>
        <end position="136"/>
    </location>
</feature>
<keyword evidence="7" id="KW-0378">Hydrolase</keyword>
<gene>
    <name evidence="13" type="primary">mutT</name>
    <name evidence="13" type="ORF">H6G18_20495</name>
</gene>
<keyword evidence="4" id="KW-0235">DNA replication</keyword>
<dbReference type="CDD" id="cd03425">
    <property type="entry name" value="NUDIX_MutT_NudA_like"/>
    <property type="match status" value="1"/>
</dbReference>
<protein>
    <recommendedName>
        <fullName evidence="11">8-oxo-dGTP diphosphatase</fullName>
        <ecNumber evidence="11">3.6.1.55</ecNumber>
    </recommendedName>
</protein>
<name>A0ABR8CUE1_9NOST</name>
<dbReference type="EMBL" id="JACJRF010000046">
    <property type="protein sequence ID" value="MBD2346508.1"/>
    <property type="molecule type" value="Genomic_DNA"/>
</dbReference>
<dbReference type="PANTHER" id="PTHR47707:SF1">
    <property type="entry name" value="NUDIX HYDROLASE FAMILY PROTEIN"/>
    <property type="match status" value="1"/>
</dbReference>
<keyword evidence="6" id="KW-0227">DNA damage</keyword>
<accession>A0ABR8CUE1</accession>
<evidence type="ECO:0000256" key="4">
    <source>
        <dbReference type="ARBA" id="ARBA00022705"/>
    </source>
</evidence>
<evidence type="ECO:0000256" key="3">
    <source>
        <dbReference type="ARBA" id="ARBA00022457"/>
    </source>
</evidence>
<evidence type="ECO:0000256" key="2">
    <source>
        <dbReference type="ARBA" id="ARBA00005582"/>
    </source>
</evidence>
<proteinExistence type="inferred from homology"/>
<dbReference type="EC" id="3.6.1.55" evidence="11"/>
<keyword evidence="3" id="KW-0515">Mutator protein</keyword>
<organism evidence="13 14">
    <name type="scientific">Anabaena subtropica FACHB-260</name>
    <dbReference type="NCBI Taxonomy" id="2692884"/>
    <lineage>
        <taxon>Bacteria</taxon>
        <taxon>Bacillati</taxon>
        <taxon>Cyanobacteriota</taxon>
        <taxon>Cyanophyceae</taxon>
        <taxon>Nostocales</taxon>
        <taxon>Nostocaceae</taxon>
        <taxon>Anabaena</taxon>
    </lineage>
</organism>